<evidence type="ECO:0000256" key="12">
    <source>
        <dbReference type="RuleBase" id="RU004478"/>
    </source>
</evidence>
<keyword evidence="4 10" id="KW-0963">Cytoplasm</keyword>
<evidence type="ECO:0000256" key="4">
    <source>
        <dbReference type="ARBA" id="ARBA00022490"/>
    </source>
</evidence>
<dbReference type="InterPro" id="IPR000740">
    <property type="entry name" value="GrpE"/>
</dbReference>
<evidence type="ECO:0000313" key="14">
    <source>
        <dbReference type="EMBL" id="EEG78053.1"/>
    </source>
</evidence>
<feature type="compositionally biased region" description="Basic and acidic residues" evidence="13">
    <location>
        <begin position="28"/>
        <end position="42"/>
    </location>
</feature>
<dbReference type="GO" id="GO:0005737">
    <property type="term" value="C:cytoplasm"/>
    <property type="evidence" value="ECO:0007669"/>
    <property type="project" value="UniProtKB-SubCell"/>
</dbReference>
<keyword evidence="5 10" id="KW-0346">Stress response</keyword>
<proteinExistence type="inferred from homology"/>
<evidence type="ECO:0000256" key="2">
    <source>
        <dbReference type="ARBA" id="ARBA00009054"/>
    </source>
</evidence>
<evidence type="ECO:0000256" key="5">
    <source>
        <dbReference type="ARBA" id="ARBA00023016"/>
    </source>
</evidence>
<evidence type="ECO:0000256" key="13">
    <source>
        <dbReference type="SAM" id="MobiDB-lite"/>
    </source>
</evidence>
<dbReference type="InterPro" id="IPR009012">
    <property type="entry name" value="GrpE_head"/>
</dbReference>
<feature type="region of interest" description="Disordered" evidence="13">
    <location>
        <begin position="1"/>
        <end position="42"/>
    </location>
</feature>
<dbReference type="FunFam" id="2.30.22.10:FF:000001">
    <property type="entry name" value="Protein GrpE"/>
    <property type="match status" value="1"/>
</dbReference>
<accession>C0GEM1</accession>
<evidence type="ECO:0000256" key="11">
    <source>
        <dbReference type="RuleBase" id="RU000639"/>
    </source>
</evidence>
<dbReference type="PROSITE" id="PS01071">
    <property type="entry name" value="GRPE"/>
    <property type="match status" value="1"/>
</dbReference>
<dbReference type="PRINTS" id="PR00773">
    <property type="entry name" value="GRPEPROTEIN"/>
</dbReference>
<evidence type="ECO:0000256" key="7">
    <source>
        <dbReference type="ARBA" id="ARBA00053401"/>
    </source>
</evidence>
<organism evidence="14 15">
    <name type="scientific">Dethiobacter alkaliphilus AHT 1</name>
    <dbReference type="NCBI Taxonomy" id="555088"/>
    <lineage>
        <taxon>Bacteria</taxon>
        <taxon>Bacillati</taxon>
        <taxon>Bacillota</taxon>
        <taxon>Dethiobacteria</taxon>
        <taxon>Dethiobacterales</taxon>
        <taxon>Dethiobacteraceae</taxon>
        <taxon>Dethiobacter</taxon>
    </lineage>
</organism>
<dbReference type="SUPFAM" id="SSF58014">
    <property type="entry name" value="Coiled-coil domain of nucleotide exchange factor GrpE"/>
    <property type="match status" value="1"/>
</dbReference>
<gene>
    <name evidence="10" type="primary">grpE</name>
    <name evidence="14" type="ORF">DealDRAFT_0930</name>
</gene>
<dbReference type="AlphaFoldDB" id="C0GEM1"/>
<evidence type="ECO:0000256" key="1">
    <source>
        <dbReference type="ARBA" id="ARBA00004496"/>
    </source>
</evidence>
<evidence type="ECO:0000313" key="15">
    <source>
        <dbReference type="Proteomes" id="UP000006443"/>
    </source>
</evidence>
<dbReference type="GO" id="GO:0006457">
    <property type="term" value="P:protein folding"/>
    <property type="evidence" value="ECO:0007669"/>
    <property type="project" value="InterPro"/>
</dbReference>
<comment type="caution">
    <text evidence="14">The sequence shown here is derived from an EMBL/GenBank/DDBJ whole genome shotgun (WGS) entry which is preliminary data.</text>
</comment>
<dbReference type="RefSeq" id="WP_008515325.1">
    <property type="nucleotide sequence ID" value="NZ_ACJM01000004.1"/>
</dbReference>
<dbReference type="STRING" id="555088.DealDRAFT_0930"/>
<dbReference type="Proteomes" id="UP000006443">
    <property type="component" value="Unassembled WGS sequence"/>
</dbReference>
<dbReference type="EMBL" id="ACJM01000004">
    <property type="protein sequence ID" value="EEG78053.1"/>
    <property type="molecule type" value="Genomic_DNA"/>
</dbReference>
<keyword evidence="15" id="KW-1185">Reference proteome</keyword>
<comment type="function">
    <text evidence="7 10 11">Participates actively in the response to hyperosmotic and heat shock by preventing the aggregation of stress-denatured proteins, in association with DnaK and GrpE. It is the nucleotide exchange factor for DnaK and may function as a thermosensor. Unfolded proteins bind initially to DnaJ; upon interaction with the DnaJ-bound protein, DnaK hydrolyzes its bound ATP, resulting in the formation of a stable complex. GrpE releases ADP from DnaK; ATP binding to DnaK triggers the release of the substrate protein, thus completing the reaction cycle. Several rounds of ATP-dependent interactions between DnaJ, DnaK and GrpE are required for fully efficient folding.</text>
</comment>
<dbReference type="OrthoDB" id="9812586at2"/>
<name>C0GEM1_DETAL</name>
<comment type="subcellular location">
    <subcellularLocation>
        <location evidence="1 10">Cytoplasm</location>
    </subcellularLocation>
</comment>
<dbReference type="GO" id="GO:0051082">
    <property type="term" value="F:unfolded protein binding"/>
    <property type="evidence" value="ECO:0007669"/>
    <property type="project" value="TreeGrafter"/>
</dbReference>
<evidence type="ECO:0000256" key="9">
    <source>
        <dbReference type="ARBA" id="ARBA00076414"/>
    </source>
</evidence>
<dbReference type="NCBIfam" id="NF010738">
    <property type="entry name" value="PRK14140.1"/>
    <property type="match status" value="1"/>
</dbReference>
<comment type="similarity">
    <text evidence="2 10 12">Belongs to the GrpE family.</text>
</comment>
<feature type="compositionally biased region" description="Basic and acidic residues" evidence="13">
    <location>
        <begin position="1"/>
        <end position="20"/>
    </location>
</feature>
<dbReference type="HAMAP" id="MF_01151">
    <property type="entry name" value="GrpE"/>
    <property type="match status" value="1"/>
</dbReference>
<dbReference type="Pfam" id="PF01025">
    <property type="entry name" value="GrpE"/>
    <property type="match status" value="1"/>
</dbReference>
<keyword evidence="6 10" id="KW-0143">Chaperone</keyword>
<comment type="subunit">
    <text evidence="3 10">Homodimer.</text>
</comment>
<dbReference type="InterPro" id="IPR013805">
    <property type="entry name" value="GrpE_CC"/>
</dbReference>
<dbReference type="Gene3D" id="3.90.20.20">
    <property type="match status" value="1"/>
</dbReference>
<dbReference type="CDD" id="cd00446">
    <property type="entry name" value="GrpE"/>
    <property type="match status" value="1"/>
</dbReference>
<evidence type="ECO:0000256" key="10">
    <source>
        <dbReference type="HAMAP-Rule" id="MF_01151"/>
    </source>
</evidence>
<dbReference type="GO" id="GO:0042803">
    <property type="term" value="F:protein homodimerization activity"/>
    <property type="evidence" value="ECO:0007669"/>
    <property type="project" value="InterPro"/>
</dbReference>
<evidence type="ECO:0000256" key="6">
    <source>
        <dbReference type="ARBA" id="ARBA00023186"/>
    </source>
</evidence>
<dbReference type="eggNOG" id="COG0576">
    <property type="taxonomic scope" value="Bacteria"/>
</dbReference>
<sequence>MSEEERKEWEEEAEQPRENGDADDTPQEEAKPQTEDLKKLQEENAQLFSRLQRLQADFDNYRKRVKAEKQELTRQAVCDLVRELLPVIDNLERAKEAKGSEEALAAGVDLVYKQFMSVLEKQGLSGIEACGNEFDPNCHHAVMQVECDLPENEVAEELQKGYRLHDKVLRPSMVKVAK</sequence>
<dbReference type="PANTHER" id="PTHR21237:SF23">
    <property type="entry name" value="GRPE PROTEIN HOMOLOG, MITOCHONDRIAL"/>
    <property type="match status" value="1"/>
</dbReference>
<dbReference type="Gene3D" id="2.30.22.10">
    <property type="entry name" value="Head domain of nucleotide exchange factor GrpE"/>
    <property type="match status" value="1"/>
</dbReference>
<dbReference type="GO" id="GO:0000774">
    <property type="term" value="F:adenyl-nucleotide exchange factor activity"/>
    <property type="evidence" value="ECO:0007669"/>
    <property type="project" value="InterPro"/>
</dbReference>
<dbReference type="GO" id="GO:0051087">
    <property type="term" value="F:protein-folding chaperone binding"/>
    <property type="evidence" value="ECO:0007669"/>
    <property type="project" value="InterPro"/>
</dbReference>
<dbReference type="PANTHER" id="PTHR21237">
    <property type="entry name" value="GRPE PROTEIN"/>
    <property type="match status" value="1"/>
</dbReference>
<evidence type="ECO:0000256" key="3">
    <source>
        <dbReference type="ARBA" id="ARBA00011738"/>
    </source>
</evidence>
<dbReference type="SUPFAM" id="SSF51064">
    <property type="entry name" value="Head domain of nucleotide exchange factor GrpE"/>
    <property type="match status" value="1"/>
</dbReference>
<protein>
    <recommendedName>
        <fullName evidence="8 10">Protein GrpE</fullName>
    </recommendedName>
    <alternativeName>
        <fullName evidence="9 10">HSP-70 cofactor</fullName>
    </alternativeName>
</protein>
<evidence type="ECO:0000256" key="8">
    <source>
        <dbReference type="ARBA" id="ARBA00072274"/>
    </source>
</evidence>
<reference evidence="14 15" key="1">
    <citation type="submission" date="2009-02" db="EMBL/GenBank/DDBJ databases">
        <title>Sequencing of the draft genome and assembly of Dethiobacter alkaliphilus AHT 1.</title>
        <authorList>
            <consortium name="US DOE Joint Genome Institute (JGI-PGF)"/>
            <person name="Lucas S."/>
            <person name="Copeland A."/>
            <person name="Lapidus A."/>
            <person name="Glavina del Rio T."/>
            <person name="Dalin E."/>
            <person name="Tice H."/>
            <person name="Bruce D."/>
            <person name="Goodwin L."/>
            <person name="Pitluck S."/>
            <person name="Larimer F."/>
            <person name="Land M.L."/>
            <person name="Hauser L."/>
            <person name="Muyzer G."/>
        </authorList>
    </citation>
    <scope>NUCLEOTIDE SEQUENCE [LARGE SCALE GENOMIC DNA]</scope>
    <source>
        <strain evidence="14 15">AHT 1</strain>
    </source>
</reference>